<gene>
    <name evidence="1" type="ORF">BU14_0266s0023</name>
</gene>
<evidence type="ECO:0000313" key="2">
    <source>
        <dbReference type="Proteomes" id="UP000218209"/>
    </source>
</evidence>
<accession>A0A1X6P1T9</accession>
<reference evidence="1 2" key="1">
    <citation type="submission" date="2017-03" db="EMBL/GenBank/DDBJ databases">
        <title>WGS assembly of Porphyra umbilicalis.</title>
        <authorList>
            <person name="Brawley S.H."/>
            <person name="Blouin N.A."/>
            <person name="Ficko-Blean E."/>
            <person name="Wheeler G.L."/>
            <person name="Lohr M."/>
            <person name="Goodson H.V."/>
            <person name="Jenkins J.W."/>
            <person name="Blaby-Haas C.E."/>
            <person name="Helliwell K.E."/>
            <person name="Chan C."/>
            <person name="Marriage T."/>
            <person name="Bhattacharya D."/>
            <person name="Klein A.S."/>
            <person name="Badis Y."/>
            <person name="Brodie J."/>
            <person name="Cao Y."/>
            <person name="Collen J."/>
            <person name="Dittami S.M."/>
            <person name="Gachon C.M."/>
            <person name="Green B.R."/>
            <person name="Karpowicz S."/>
            <person name="Kim J.W."/>
            <person name="Kudahl U."/>
            <person name="Lin S."/>
            <person name="Michel G."/>
            <person name="Mittag M."/>
            <person name="Olson B.J."/>
            <person name="Pangilinan J."/>
            <person name="Peng Y."/>
            <person name="Qiu H."/>
            <person name="Shu S."/>
            <person name="Singer J.T."/>
            <person name="Smith A.G."/>
            <person name="Sprecher B.N."/>
            <person name="Wagner V."/>
            <person name="Wang W."/>
            <person name="Wang Z.-Y."/>
            <person name="Yan J."/>
            <person name="Yarish C."/>
            <person name="Zoeuner-Riek S."/>
            <person name="Zhuang Y."/>
            <person name="Zou Y."/>
            <person name="Lindquist E.A."/>
            <person name="Grimwood J."/>
            <person name="Barry K."/>
            <person name="Rokhsar D.S."/>
            <person name="Schmutz J."/>
            <person name="Stiller J.W."/>
            <person name="Grossman A.R."/>
            <person name="Prochnik S.E."/>
        </authorList>
    </citation>
    <scope>NUCLEOTIDE SEQUENCE [LARGE SCALE GENOMIC DNA]</scope>
    <source>
        <strain evidence="1">4086291</strain>
    </source>
</reference>
<protein>
    <submittedName>
        <fullName evidence="1">Uncharacterized protein</fullName>
    </submittedName>
</protein>
<evidence type="ECO:0000313" key="1">
    <source>
        <dbReference type="EMBL" id="OSX74834.1"/>
    </source>
</evidence>
<dbReference type="AlphaFoldDB" id="A0A1X6P1T9"/>
<proteinExistence type="predicted"/>
<dbReference type="EMBL" id="KV918929">
    <property type="protein sequence ID" value="OSX74834.1"/>
    <property type="molecule type" value="Genomic_DNA"/>
</dbReference>
<dbReference type="Proteomes" id="UP000218209">
    <property type="component" value="Unassembled WGS sequence"/>
</dbReference>
<organism evidence="1 2">
    <name type="scientific">Porphyra umbilicalis</name>
    <name type="common">Purple laver</name>
    <name type="synonym">Red alga</name>
    <dbReference type="NCBI Taxonomy" id="2786"/>
    <lineage>
        <taxon>Eukaryota</taxon>
        <taxon>Rhodophyta</taxon>
        <taxon>Bangiophyceae</taxon>
        <taxon>Bangiales</taxon>
        <taxon>Bangiaceae</taxon>
        <taxon>Porphyra</taxon>
    </lineage>
</organism>
<keyword evidence="2" id="KW-1185">Reference proteome</keyword>
<sequence>MKRMRQHSNRRCNSVGLRIIPEQSVVLITPKSRVRDCLMKPPSPLLRCPFSFLAVYLCSRR</sequence>
<name>A0A1X6P1T9_PORUM</name>